<keyword evidence="5 11" id="KW-0812">Transmembrane</keyword>
<dbReference type="Pfam" id="PF07406">
    <property type="entry name" value="NICE-3"/>
    <property type="match status" value="1"/>
</dbReference>
<name>A0ABI7Z9B0_FELCA</name>
<comment type="subcellular location">
    <subcellularLocation>
        <location evidence="4">Golgi apparatus</location>
    </subcellularLocation>
    <subcellularLocation>
        <location evidence="2">Membrane</location>
        <topology evidence="2">Single-pass membrane protein</topology>
    </subcellularLocation>
    <subcellularLocation>
        <location evidence="3">Mitochondrion</location>
    </subcellularLocation>
</comment>
<reference evidence="12" key="2">
    <citation type="submission" date="2025-08" db="UniProtKB">
        <authorList>
            <consortium name="Ensembl"/>
        </authorList>
    </citation>
    <scope>IDENTIFICATION</scope>
    <source>
        <strain evidence="12">breed Abyssinian</strain>
    </source>
</reference>
<proteinExistence type="predicted"/>
<dbReference type="PANTHER" id="PTHR21425">
    <property type="entry name" value="NICE-3"/>
    <property type="match status" value="1"/>
</dbReference>
<comment type="function">
    <text evidence="1">General regulator of phagocytosis. Required to uptake Gram negative bacterium by macrophages.</text>
</comment>
<dbReference type="PANTHER" id="PTHR21425:SF2">
    <property type="entry name" value="PROTEIN C1ORF43"/>
    <property type="match status" value="1"/>
</dbReference>
<sequence length="242" mass="25491">GSLLPTPSLLSPRALALAPSPSHLPACVPRHVTRKGTRTQARAHCPPRAAALRLRASAPPLPRDAPSASASCSRRRPASSGVSARAGAGLGHVLGQREGGVLVSWAPVRHVFRPAERRCFPVRKWPGSFGEPGRRGLGGGAQADPERLCAGREAMASGSNWLSGVNVVLVMAYGSLVFVLLFIFVKRQIMRFAMKSRRGPHVPVGHNAPKLREEKSAGALAALLSERDGRGLNSGCFGVSEG</sequence>
<evidence type="ECO:0000313" key="12">
    <source>
        <dbReference type="Ensembl" id="ENSFCTP00005043644.1"/>
    </source>
</evidence>
<organism evidence="12 13">
    <name type="scientific">Felis catus</name>
    <name type="common">Cat</name>
    <name type="synonym">Felis silvestris catus</name>
    <dbReference type="NCBI Taxonomy" id="9685"/>
    <lineage>
        <taxon>Eukaryota</taxon>
        <taxon>Metazoa</taxon>
        <taxon>Chordata</taxon>
        <taxon>Craniata</taxon>
        <taxon>Vertebrata</taxon>
        <taxon>Euteleostomi</taxon>
        <taxon>Mammalia</taxon>
        <taxon>Eutheria</taxon>
        <taxon>Laurasiatheria</taxon>
        <taxon>Carnivora</taxon>
        <taxon>Feliformia</taxon>
        <taxon>Felidae</taxon>
        <taxon>Felinae</taxon>
        <taxon>Felis</taxon>
    </lineage>
</organism>
<keyword evidence="8" id="KW-0496">Mitochondrion</keyword>
<keyword evidence="6 11" id="KW-1133">Transmembrane helix</keyword>
<dbReference type="InterPro" id="IPR010876">
    <property type="entry name" value="C1orf43"/>
</dbReference>
<dbReference type="Ensembl" id="ENSFCTT00005059409.1">
    <property type="protein sequence ID" value="ENSFCTP00005043644.1"/>
    <property type="gene ID" value="ENSFCTG00005020592.1"/>
</dbReference>
<feature type="region of interest" description="Disordered" evidence="10">
    <location>
        <begin position="54"/>
        <end position="84"/>
    </location>
</feature>
<keyword evidence="13" id="KW-1185">Reference proteome</keyword>
<evidence type="ECO:0000313" key="13">
    <source>
        <dbReference type="Proteomes" id="UP000823872"/>
    </source>
</evidence>
<evidence type="ECO:0000256" key="4">
    <source>
        <dbReference type="ARBA" id="ARBA00004555"/>
    </source>
</evidence>
<evidence type="ECO:0000256" key="2">
    <source>
        <dbReference type="ARBA" id="ARBA00004167"/>
    </source>
</evidence>
<evidence type="ECO:0000256" key="8">
    <source>
        <dbReference type="ARBA" id="ARBA00023128"/>
    </source>
</evidence>
<gene>
    <name evidence="12" type="primary">C1orf43</name>
</gene>
<evidence type="ECO:0000256" key="9">
    <source>
        <dbReference type="ARBA" id="ARBA00023136"/>
    </source>
</evidence>
<reference evidence="12 13" key="1">
    <citation type="submission" date="2021-02" db="EMBL/GenBank/DDBJ databases">
        <title>Safari Cat Assemblies.</title>
        <authorList>
            <person name="Bredemeyer K.R."/>
            <person name="Murphy W.J."/>
        </authorList>
    </citation>
    <scope>NUCLEOTIDE SEQUENCE [LARGE SCALE GENOMIC DNA]</scope>
</reference>
<evidence type="ECO:0000256" key="11">
    <source>
        <dbReference type="SAM" id="Phobius"/>
    </source>
</evidence>
<evidence type="ECO:0000256" key="3">
    <source>
        <dbReference type="ARBA" id="ARBA00004173"/>
    </source>
</evidence>
<evidence type="ECO:0000256" key="6">
    <source>
        <dbReference type="ARBA" id="ARBA00022989"/>
    </source>
</evidence>
<evidence type="ECO:0000256" key="5">
    <source>
        <dbReference type="ARBA" id="ARBA00022692"/>
    </source>
</evidence>
<evidence type="ECO:0000256" key="10">
    <source>
        <dbReference type="SAM" id="MobiDB-lite"/>
    </source>
</evidence>
<evidence type="ECO:0000256" key="1">
    <source>
        <dbReference type="ARBA" id="ARBA00002620"/>
    </source>
</evidence>
<evidence type="ECO:0000256" key="7">
    <source>
        <dbReference type="ARBA" id="ARBA00023034"/>
    </source>
</evidence>
<keyword evidence="9 11" id="KW-0472">Membrane</keyword>
<accession>A0ABI7Z9B0</accession>
<keyword evidence="7" id="KW-0333">Golgi apparatus</keyword>
<feature type="transmembrane region" description="Helical" evidence="11">
    <location>
        <begin position="161"/>
        <end position="185"/>
    </location>
</feature>
<dbReference type="Proteomes" id="UP000823872">
    <property type="component" value="Chromosome F1"/>
</dbReference>
<dbReference type="GeneTree" id="ENSGT00510000047366"/>
<reference evidence="12" key="3">
    <citation type="submission" date="2025-09" db="UniProtKB">
        <authorList>
            <consortium name="Ensembl"/>
        </authorList>
    </citation>
    <scope>IDENTIFICATION</scope>
    <source>
        <strain evidence="12">breed Abyssinian</strain>
    </source>
</reference>
<protein>
    <submittedName>
        <fullName evidence="12">Uncharacterized protein</fullName>
    </submittedName>
</protein>